<organism evidence="3 4">
    <name type="scientific">Marinomonas mediterranea (strain ATCC 700492 / JCM 21426 / NBRC 103028 / MMB-1)</name>
    <dbReference type="NCBI Taxonomy" id="717774"/>
    <lineage>
        <taxon>Bacteria</taxon>
        <taxon>Pseudomonadati</taxon>
        <taxon>Pseudomonadota</taxon>
        <taxon>Gammaproteobacteria</taxon>
        <taxon>Oceanospirillales</taxon>
        <taxon>Oceanospirillaceae</taxon>
        <taxon>Marinomonas</taxon>
    </lineage>
</organism>
<dbReference type="PATRIC" id="fig|717774.3.peg.1693"/>
<accession>F2JZN9</accession>
<evidence type="ECO:0000313" key="3">
    <source>
        <dbReference type="EMBL" id="ADZ90893.1"/>
    </source>
</evidence>
<reference evidence="3 4" key="1">
    <citation type="journal article" date="2012" name="Stand. Genomic Sci.">
        <title>Complete genome sequence of the melanogenic marine bacterium Marinomonas mediterranea type strain (MMB-1(T)).</title>
        <authorList>
            <person name="Lucas-Elio P."/>
            <person name="Goodwin L."/>
            <person name="Woyke T."/>
            <person name="Pitluck S."/>
            <person name="Nolan M."/>
            <person name="Kyrpides N.C."/>
            <person name="Detter J.C."/>
            <person name="Copeland A."/>
            <person name="Teshima H."/>
            <person name="Bruce D."/>
            <person name="Detter C."/>
            <person name="Tapia R."/>
            <person name="Han S."/>
            <person name="Land M.L."/>
            <person name="Ivanova N."/>
            <person name="Mikhailova N."/>
            <person name="Johnston A.W."/>
            <person name="Sanchez-Amat A."/>
        </authorList>
    </citation>
    <scope>NUCLEOTIDE SEQUENCE [LARGE SCALE GENOMIC DNA]</scope>
    <source>
        <strain evidence="4">ATCC 700492 / JCM 21426 / NBRC 103028 / MMB-1</strain>
    </source>
</reference>
<evidence type="ECO:0000259" key="2">
    <source>
        <dbReference type="Pfam" id="PF20661"/>
    </source>
</evidence>
<dbReference type="Pfam" id="PF20661">
    <property type="entry name" value="SutA-RBD"/>
    <property type="match status" value="1"/>
</dbReference>
<dbReference type="eggNOG" id="ENOG503302A">
    <property type="taxonomic scope" value="Bacteria"/>
</dbReference>
<name>F2JZN9_MARM1</name>
<feature type="region of interest" description="Disordered" evidence="1">
    <location>
        <begin position="1"/>
        <end position="26"/>
    </location>
</feature>
<dbReference type="HOGENOM" id="CLU_2230771_0_0_6"/>
<proteinExistence type="predicted"/>
<feature type="compositionally biased region" description="Basic residues" evidence="1">
    <location>
        <begin position="1"/>
        <end position="19"/>
    </location>
</feature>
<sequence>MVKKARIMASRRHKFSKPKSKADTREEINSQVDQFLQQKGEIQQVKMGESGLQDGKYNTSHLGFIEPKKERTPLNDVIAEMQQRNAAKKPQTTPEKTKRPKKKIIYDDFGEPIRWVWEDE</sequence>
<dbReference type="EMBL" id="CP002583">
    <property type="protein sequence ID" value="ADZ90893.1"/>
    <property type="molecule type" value="Genomic_DNA"/>
</dbReference>
<dbReference type="InterPro" id="IPR049191">
    <property type="entry name" value="SutA_RBD"/>
</dbReference>
<keyword evidence="4" id="KW-1185">Reference proteome</keyword>
<dbReference type="KEGG" id="mme:Marme_1630"/>
<evidence type="ECO:0000256" key="1">
    <source>
        <dbReference type="SAM" id="MobiDB-lite"/>
    </source>
</evidence>
<dbReference type="Proteomes" id="UP000001062">
    <property type="component" value="Chromosome"/>
</dbReference>
<protein>
    <recommendedName>
        <fullName evidence="2">Transcriptional regulator SutA RNAP-binding domain-containing protein</fullName>
    </recommendedName>
</protein>
<dbReference type="STRING" id="717774.Marme_1630"/>
<dbReference type="AlphaFoldDB" id="F2JZN9"/>
<gene>
    <name evidence="3" type="ordered locus">Marme_1630</name>
</gene>
<feature type="region of interest" description="Disordered" evidence="1">
    <location>
        <begin position="83"/>
        <end position="104"/>
    </location>
</feature>
<evidence type="ECO:0000313" key="4">
    <source>
        <dbReference type="Proteomes" id="UP000001062"/>
    </source>
</evidence>
<feature type="domain" description="Transcriptional regulator SutA RNAP-binding" evidence="2">
    <location>
        <begin position="19"/>
        <end position="53"/>
    </location>
</feature>